<evidence type="ECO:0000256" key="3">
    <source>
        <dbReference type="ARBA" id="ARBA00023242"/>
    </source>
</evidence>
<dbReference type="SMART" id="SM00389">
    <property type="entry name" value="HOX"/>
    <property type="match status" value="1"/>
</dbReference>
<dbReference type="GO" id="GO:1990837">
    <property type="term" value="F:sequence-specific double-stranded DNA binding"/>
    <property type="evidence" value="ECO:0007669"/>
    <property type="project" value="TreeGrafter"/>
</dbReference>
<feature type="compositionally biased region" description="Acidic residues" evidence="6">
    <location>
        <begin position="317"/>
        <end position="336"/>
    </location>
</feature>
<keyword evidence="8" id="KW-1185">Reference proteome</keyword>
<evidence type="ECO:0000256" key="5">
    <source>
        <dbReference type="RuleBase" id="RU000682"/>
    </source>
</evidence>
<dbReference type="GO" id="GO:0048812">
    <property type="term" value="P:neuron projection morphogenesis"/>
    <property type="evidence" value="ECO:0007669"/>
    <property type="project" value="TreeGrafter"/>
</dbReference>
<dbReference type="InterPro" id="IPR017970">
    <property type="entry name" value="Homeobox_CS"/>
</dbReference>
<proteinExistence type="predicted"/>
<accession>A0A8B7XUM8</accession>
<evidence type="ECO:0000259" key="7">
    <source>
        <dbReference type="PROSITE" id="PS50071"/>
    </source>
</evidence>
<feature type="domain" description="Homeobox" evidence="7">
    <location>
        <begin position="196"/>
        <end position="256"/>
    </location>
</feature>
<dbReference type="InterPro" id="IPR020479">
    <property type="entry name" value="HD_metazoa"/>
</dbReference>
<feature type="DNA-binding region" description="Homeobox" evidence="4">
    <location>
        <begin position="198"/>
        <end position="257"/>
    </location>
</feature>
<dbReference type="PROSITE" id="PS50071">
    <property type="entry name" value="HOMEOBOX_2"/>
    <property type="match status" value="1"/>
</dbReference>
<keyword evidence="1 4" id="KW-0238">DNA-binding</keyword>
<keyword evidence="2 4" id="KW-0371">Homeobox</keyword>
<dbReference type="PRINTS" id="PR00024">
    <property type="entry name" value="HOMEOBOX"/>
</dbReference>
<comment type="subcellular location">
    <subcellularLocation>
        <location evidence="4 5">Nucleus</location>
    </subcellularLocation>
</comment>
<evidence type="ECO:0000256" key="6">
    <source>
        <dbReference type="SAM" id="MobiDB-lite"/>
    </source>
</evidence>
<dbReference type="PANTHER" id="PTHR24335">
    <property type="entry name" value="MOTOR NEURON AND PANCREAS HOMEOBOX PROTEIN"/>
    <property type="match status" value="1"/>
</dbReference>
<dbReference type="KEGG" id="aplc:110975976"/>
<evidence type="ECO:0000313" key="8">
    <source>
        <dbReference type="Proteomes" id="UP000694845"/>
    </source>
</evidence>
<keyword evidence="3 4" id="KW-0539">Nucleus</keyword>
<dbReference type="GO" id="GO:0007417">
    <property type="term" value="P:central nervous system development"/>
    <property type="evidence" value="ECO:0007669"/>
    <property type="project" value="TreeGrafter"/>
</dbReference>
<sequence length="386" mass="41756">MEGHKSFSIDALLSKDPPCSARAVKPRSPTAATAASTLTAVQYAGIQGQLQAALSERLAYFHAHAPSSQSANNSARMLAAAATGSIIPKPGLLNLQPPGVHGPASAVVSSKHSTAGGVAVPAIYAHPLYAGYLNGQHHGMAHLSAFHAAASEHMLMKAAAHGAGLPAGIPMDLIRGNMMMQRIGDYPGHQHPTILGKTRRPRTAFTSQQLLELEQQFKKNKYLSRPKRFEVATSLMLTETQVKIWFQNRRMKWKRGKKVKESQIAEGEKEAAANPDEGRPEHGPAPLEKIHPEEDHVGKTEVRSDGSVEGIGIHDDDYYDDDDGEEDEDDMEDEMIAEGYLHDSSSSERANNNAGDNDNCNGGNRNRYSSATGERSLDCHPVEPVH</sequence>
<dbReference type="GO" id="GO:0005634">
    <property type="term" value="C:nucleus"/>
    <property type="evidence" value="ECO:0007669"/>
    <property type="project" value="UniProtKB-SubCell"/>
</dbReference>
<dbReference type="CDD" id="cd00086">
    <property type="entry name" value="homeodomain"/>
    <property type="match status" value="1"/>
</dbReference>
<feature type="compositionally biased region" description="Low complexity" evidence="6">
    <location>
        <begin position="349"/>
        <end position="367"/>
    </location>
</feature>
<dbReference type="InterPro" id="IPR009057">
    <property type="entry name" value="Homeodomain-like_sf"/>
</dbReference>
<dbReference type="AlphaFoldDB" id="A0A8B7XUM8"/>
<dbReference type="Gene3D" id="1.10.10.60">
    <property type="entry name" value="Homeodomain-like"/>
    <property type="match status" value="1"/>
</dbReference>
<feature type="region of interest" description="Disordered" evidence="6">
    <location>
        <begin position="256"/>
        <end position="386"/>
    </location>
</feature>
<dbReference type="PROSITE" id="PS00027">
    <property type="entry name" value="HOMEOBOX_1"/>
    <property type="match status" value="1"/>
</dbReference>
<dbReference type="RefSeq" id="XP_022084558.1">
    <property type="nucleotide sequence ID" value="XM_022228866.1"/>
</dbReference>
<dbReference type="PANTHER" id="PTHR24335:SF4">
    <property type="entry name" value="EXTRA-EXTRA"/>
    <property type="match status" value="1"/>
</dbReference>
<dbReference type="Proteomes" id="UP000694845">
    <property type="component" value="Unplaced"/>
</dbReference>
<dbReference type="FunFam" id="1.10.10.60:FF:000357">
    <property type="entry name" value="Motor neuron and pancreas homeobox 1"/>
    <property type="match status" value="1"/>
</dbReference>
<protein>
    <submittedName>
        <fullName evidence="9">Motor neuron and pancreas homeobox protein 1-like</fullName>
    </submittedName>
</protein>
<name>A0A8B7XUM8_ACAPL</name>
<dbReference type="Pfam" id="PF00046">
    <property type="entry name" value="Homeodomain"/>
    <property type="match status" value="1"/>
</dbReference>
<evidence type="ECO:0000256" key="4">
    <source>
        <dbReference type="PROSITE-ProRule" id="PRU00108"/>
    </source>
</evidence>
<dbReference type="GO" id="GO:0000981">
    <property type="term" value="F:DNA-binding transcription factor activity, RNA polymerase II-specific"/>
    <property type="evidence" value="ECO:0007669"/>
    <property type="project" value="InterPro"/>
</dbReference>
<reference evidence="9" key="1">
    <citation type="submission" date="2025-08" db="UniProtKB">
        <authorList>
            <consortium name="RefSeq"/>
        </authorList>
    </citation>
    <scope>IDENTIFICATION</scope>
</reference>
<dbReference type="InterPro" id="IPR001356">
    <property type="entry name" value="HD"/>
</dbReference>
<organism evidence="8 9">
    <name type="scientific">Acanthaster planci</name>
    <name type="common">Crown-of-thorns starfish</name>
    <dbReference type="NCBI Taxonomy" id="133434"/>
    <lineage>
        <taxon>Eukaryota</taxon>
        <taxon>Metazoa</taxon>
        <taxon>Echinodermata</taxon>
        <taxon>Eleutherozoa</taxon>
        <taxon>Asterozoa</taxon>
        <taxon>Asteroidea</taxon>
        <taxon>Valvatacea</taxon>
        <taxon>Valvatida</taxon>
        <taxon>Acanthasteridae</taxon>
        <taxon>Acanthaster</taxon>
    </lineage>
</organism>
<dbReference type="OrthoDB" id="6159439at2759"/>
<dbReference type="GeneID" id="110975976"/>
<evidence type="ECO:0000256" key="1">
    <source>
        <dbReference type="ARBA" id="ARBA00023125"/>
    </source>
</evidence>
<dbReference type="SUPFAM" id="SSF46689">
    <property type="entry name" value="Homeodomain-like"/>
    <property type="match status" value="1"/>
</dbReference>
<gene>
    <name evidence="9" type="primary">LOC110975976</name>
</gene>
<evidence type="ECO:0000313" key="9">
    <source>
        <dbReference type="RefSeq" id="XP_022084558.1"/>
    </source>
</evidence>
<dbReference type="InterPro" id="IPR042768">
    <property type="entry name" value="MNX1/Ceh-12"/>
</dbReference>
<feature type="compositionally biased region" description="Basic and acidic residues" evidence="6">
    <location>
        <begin position="375"/>
        <end position="386"/>
    </location>
</feature>
<feature type="compositionally biased region" description="Basic and acidic residues" evidence="6">
    <location>
        <begin position="259"/>
        <end position="316"/>
    </location>
</feature>
<dbReference type="OMA" id="YGHRYLY"/>
<evidence type="ECO:0000256" key="2">
    <source>
        <dbReference type="ARBA" id="ARBA00023155"/>
    </source>
</evidence>